<name>A0A919QFJ5_9ACTN</name>
<proteinExistence type="predicted"/>
<dbReference type="Proteomes" id="UP000640052">
    <property type="component" value="Unassembled WGS sequence"/>
</dbReference>
<gene>
    <name evidence="1" type="ORF">Aph01nite_62360</name>
</gene>
<protein>
    <submittedName>
        <fullName evidence="1">Uncharacterized protein</fullName>
    </submittedName>
</protein>
<evidence type="ECO:0000313" key="2">
    <source>
        <dbReference type="Proteomes" id="UP000640052"/>
    </source>
</evidence>
<keyword evidence="2" id="KW-1185">Reference proteome</keyword>
<organism evidence="1 2">
    <name type="scientific">Acrocarpospora phusangensis</name>
    <dbReference type="NCBI Taxonomy" id="1070424"/>
    <lineage>
        <taxon>Bacteria</taxon>
        <taxon>Bacillati</taxon>
        <taxon>Actinomycetota</taxon>
        <taxon>Actinomycetes</taxon>
        <taxon>Streptosporangiales</taxon>
        <taxon>Streptosporangiaceae</taxon>
        <taxon>Acrocarpospora</taxon>
    </lineage>
</organism>
<reference evidence="1" key="1">
    <citation type="submission" date="2021-01" db="EMBL/GenBank/DDBJ databases">
        <title>Whole genome shotgun sequence of Acrocarpospora phusangensis NBRC 108782.</title>
        <authorList>
            <person name="Komaki H."/>
            <person name="Tamura T."/>
        </authorList>
    </citation>
    <scope>NUCLEOTIDE SEQUENCE</scope>
    <source>
        <strain evidence="1">NBRC 108782</strain>
    </source>
</reference>
<sequence length="292" mass="33260">MRVRRPWGRPPTCPGPPHILAPPEHARRLASLLRDTREVEQLSGFEEDSHWGQAATWLDMAAGLKEVTIDMSPKDGSGYLCSQAWPYDDAHSKTASIYHTELTRLLYTYCAIENVARALLWPTLLEDGKIEHRIIPHIRNFPVDRLPHYWCIIEHFYWHCANDLILKKMLKKFEISHGRPSVAMQAGIKLRHFLAHGVLRSPAPHHDGESWTDGSTNQTCVARHGASSLLFTTQMLIYNATLEGRLNFLDDHIDLREEMWVADSNGQHDWVFSMPVAEFLFSAHLTAGESPA</sequence>
<dbReference type="AlphaFoldDB" id="A0A919QFJ5"/>
<accession>A0A919QFJ5</accession>
<evidence type="ECO:0000313" key="1">
    <source>
        <dbReference type="EMBL" id="GIH27926.1"/>
    </source>
</evidence>
<comment type="caution">
    <text evidence="1">The sequence shown here is derived from an EMBL/GenBank/DDBJ whole genome shotgun (WGS) entry which is preliminary data.</text>
</comment>
<dbReference type="EMBL" id="BOOA01000067">
    <property type="protein sequence ID" value="GIH27926.1"/>
    <property type="molecule type" value="Genomic_DNA"/>
</dbReference>